<name>A0ABS9TRP3_9PSEU</name>
<evidence type="ECO:0000313" key="2">
    <source>
        <dbReference type="Proteomes" id="UP001299970"/>
    </source>
</evidence>
<evidence type="ECO:0008006" key="3">
    <source>
        <dbReference type="Google" id="ProtNLM"/>
    </source>
</evidence>
<accession>A0ABS9TRP3</accession>
<protein>
    <recommendedName>
        <fullName evidence="3">NAD-dependent epimerase/dehydratase family protein</fullName>
    </recommendedName>
</protein>
<dbReference type="EMBL" id="JAKXMK010000037">
    <property type="protein sequence ID" value="MCH6170901.1"/>
    <property type="molecule type" value="Genomic_DNA"/>
</dbReference>
<gene>
    <name evidence="1" type="ORF">MMF94_34810</name>
</gene>
<keyword evidence="2" id="KW-1185">Reference proteome</keyword>
<proteinExistence type="predicted"/>
<dbReference type="Gene3D" id="3.40.50.720">
    <property type="entry name" value="NAD(P)-binding Rossmann-like Domain"/>
    <property type="match status" value="1"/>
</dbReference>
<dbReference type="SUPFAM" id="SSF51735">
    <property type="entry name" value="NAD(P)-binding Rossmann-fold domains"/>
    <property type="match status" value="1"/>
</dbReference>
<organism evidence="1 2">
    <name type="scientific">Pseudonocardia alaniniphila</name>
    <dbReference type="NCBI Taxonomy" id="75291"/>
    <lineage>
        <taxon>Bacteria</taxon>
        <taxon>Bacillati</taxon>
        <taxon>Actinomycetota</taxon>
        <taxon>Actinomycetes</taxon>
        <taxon>Pseudonocardiales</taxon>
        <taxon>Pseudonocardiaceae</taxon>
        <taxon>Pseudonocardia</taxon>
    </lineage>
</organism>
<dbReference type="RefSeq" id="WP_379660491.1">
    <property type="nucleotide sequence ID" value="NZ_JBHUCQ010000038.1"/>
</dbReference>
<sequence length="128" mass="13993">MPGVPRIGLEVVDVRDVATLHLRAMIAPAAAGERFLGTGEFMWMREIAAALRARLGDAAAGVPTRQLPDVAVRLAAVVDRSLRPIMPGLGRRNRHRTEKAHRILGWQPRPAADVVVDCARSLLEHKIV</sequence>
<reference evidence="1 2" key="1">
    <citation type="submission" date="2022-03" db="EMBL/GenBank/DDBJ databases">
        <title>Pseudonocardia alaer sp. nov., a novel actinomycete isolated from reed forest soil.</title>
        <authorList>
            <person name="Wang L."/>
        </authorList>
    </citation>
    <scope>NUCLEOTIDE SEQUENCE [LARGE SCALE GENOMIC DNA]</scope>
    <source>
        <strain evidence="1 2">Y-16303</strain>
    </source>
</reference>
<dbReference type="Proteomes" id="UP001299970">
    <property type="component" value="Unassembled WGS sequence"/>
</dbReference>
<evidence type="ECO:0000313" key="1">
    <source>
        <dbReference type="EMBL" id="MCH6170901.1"/>
    </source>
</evidence>
<dbReference type="InterPro" id="IPR036291">
    <property type="entry name" value="NAD(P)-bd_dom_sf"/>
</dbReference>
<comment type="caution">
    <text evidence="1">The sequence shown here is derived from an EMBL/GenBank/DDBJ whole genome shotgun (WGS) entry which is preliminary data.</text>
</comment>